<dbReference type="SUPFAM" id="SSF52374">
    <property type="entry name" value="Nucleotidylyl transferase"/>
    <property type="match status" value="1"/>
</dbReference>
<comment type="caution">
    <text evidence="10">Lacks conserved residue(s) required for the propagation of feature annotation.</text>
</comment>
<gene>
    <name evidence="10" type="primary">lysS</name>
    <name evidence="11" type="ORF">A2Y68_02745</name>
</gene>
<dbReference type="HAMAP" id="MF_00177">
    <property type="entry name" value="Lys_tRNA_synth_class1"/>
    <property type="match status" value="1"/>
</dbReference>
<organism evidence="11 12">
    <name type="scientific">Candidatus Woesebacteria bacterium RBG_13_46_13</name>
    <dbReference type="NCBI Taxonomy" id="1802479"/>
    <lineage>
        <taxon>Bacteria</taxon>
        <taxon>Candidatus Woeseibacteriota</taxon>
    </lineage>
</organism>
<dbReference type="InterPro" id="IPR042078">
    <property type="entry name" value="Lys-tRNA-ligase_SC_fold"/>
</dbReference>
<evidence type="ECO:0000256" key="3">
    <source>
        <dbReference type="ARBA" id="ARBA00022490"/>
    </source>
</evidence>
<evidence type="ECO:0000256" key="8">
    <source>
        <dbReference type="ARBA" id="ARBA00023146"/>
    </source>
</evidence>
<evidence type="ECO:0000256" key="2">
    <source>
        <dbReference type="ARBA" id="ARBA00005594"/>
    </source>
</evidence>
<accession>A0A1F7X7K0</accession>
<dbReference type="PANTHER" id="PTHR37940:SF1">
    <property type="entry name" value="LYSINE--TRNA LIGASE"/>
    <property type="match status" value="1"/>
</dbReference>
<dbReference type="InterPro" id="IPR020751">
    <property type="entry name" value="aa-tRNA-synth_I_codon-bd_sub2"/>
</dbReference>
<dbReference type="GO" id="GO:0005524">
    <property type="term" value="F:ATP binding"/>
    <property type="evidence" value="ECO:0007669"/>
    <property type="project" value="UniProtKB-UniRule"/>
</dbReference>
<dbReference type="SUPFAM" id="SSF48163">
    <property type="entry name" value="An anticodon-binding domain of class I aminoacyl-tRNA synthetases"/>
    <property type="match status" value="1"/>
</dbReference>
<feature type="short sequence motif" description="'KMSKS' region" evidence="10">
    <location>
        <begin position="283"/>
        <end position="287"/>
    </location>
</feature>
<protein>
    <recommendedName>
        <fullName evidence="10">Lysine--tRNA ligase</fullName>
        <ecNumber evidence="10">6.1.1.6</ecNumber>
    </recommendedName>
    <alternativeName>
        <fullName evidence="10">Lysyl-tRNA synthetase</fullName>
        <shortName evidence="10">LysRS</shortName>
    </alternativeName>
</protein>
<dbReference type="GO" id="GO:0006430">
    <property type="term" value="P:lysyl-tRNA aminoacylation"/>
    <property type="evidence" value="ECO:0007669"/>
    <property type="project" value="UniProtKB-UniRule"/>
</dbReference>
<evidence type="ECO:0000313" key="11">
    <source>
        <dbReference type="EMBL" id="OGM10328.1"/>
    </source>
</evidence>
<dbReference type="Gene3D" id="3.40.50.620">
    <property type="entry name" value="HUPs"/>
    <property type="match status" value="2"/>
</dbReference>
<comment type="similarity">
    <text evidence="2 10">Belongs to the class-I aminoacyl-tRNA synthetase family.</text>
</comment>
<keyword evidence="5 10" id="KW-0547">Nucleotide-binding</keyword>
<comment type="subcellular location">
    <subcellularLocation>
        <location evidence="1 10">Cytoplasm</location>
    </subcellularLocation>
</comment>
<dbReference type="EMBL" id="MGFR01000001">
    <property type="protein sequence ID" value="OGM10328.1"/>
    <property type="molecule type" value="Genomic_DNA"/>
</dbReference>
<dbReference type="GO" id="GO:0005737">
    <property type="term" value="C:cytoplasm"/>
    <property type="evidence" value="ECO:0007669"/>
    <property type="project" value="UniProtKB-SubCell"/>
</dbReference>
<keyword evidence="3 10" id="KW-0963">Cytoplasm</keyword>
<evidence type="ECO:0000256" key="1">
    <source>
        <dbReference type="ARBA" id="ARBA00004496"/>
    </source>
</evidence>
<dbReference type="Proteomes" id="UP000176778">
    <property type="component" value="Unassembled WGS sequence"/>
</dbReference>
<dbReference type="Gene3D" id="6.10.20.10">
    <property type="entry name" value="Lysine tRNA ligase, stem contact fold domain"/>
    <property type="match status" value="1"/>
</dbReference>
<reference evidence="11 12" key="1">
    <citation type="journal article" date="2016" name="Nat. Commun.">
        <title>Thousands of microbial genomes shed light on interconnected biogeochemical processes in an aquifer system.</title>
        <authorList>
            <person name="Anantharaman K."/>
            <person name="Brown C.T."/>
            <person name="Hug L.A."/>
            <person name="Sharon I."/>
            <person name="Castelle C.J."/>
            <person name="Probst A.J."/>
            <person name="Thomas B.C."/>
            <person name="Singh A."/>
            <person name="Wilkins M.J."/>
            <person name="Karaoz U."/>
            <person name="Brodie E.L."/>
            <person name="Williams K.H."/>
            <person name="Hubbard S.S."/>
            <person name="Banfield J.F."/>
        </authorList>
    </citation>
    <scope>NUCLEOTIDE SEQUENCE [LARGE SCALE GENOMIC DNA]</scope>
</reference>
<evidence type="ECO:0000313" key="12">
    <source>
        <dbReference type="Proteomes" id="UP000176778"/>
    </source>
</evidence>
<keyword evidence="4 10" id="KW-0436">Ligase</keyword>
<dbReference type="GO" id="GO:0000049">
    <property type="term" value="F:tRNA binding"/>
    <property type="evidence" value="ECO:0007669"/>
    <property type="project" value="InterPro"/>
</dbReference>
<dbReference type="PANTHER" id="PTHR37940">
    <property type="entry name" value="LYSINE--TRNA LIGASE"/>
    <property type="match status" value="1"/>
</dbReference>
<dbReference type="InterPro" id="IPR008925">
    <property type="entry name" value="aa_tRNA-synth_I_cd-bd_sf"/>
</dbReference>
<evidence type="ECO:0000256" key="7">
    <source>
        <dbReference type="ARBA" id="ARBA00022917"/>
    </source>
</evidence>
<name>A0A1F7X7K0_9BACT</name>
<evidence type="ECO:0000256" key="5">
    <source>
        <dbReference type="ARBA" id="ARBA00022741"/>
    </source>
</evidence>
<keyword evidence="7 10" id="KW-0648">Protein biosynthesis</keyword>
<proteinExistence type="inferred from homology"/>
<dbReference type="AlphaFoldDB" id="A0A1F7X7K0"/>
<evidence type="ECO:0000256" key="9">
    <source>
        <dbReference type="ARBA" id="ARBA00048573"/>
    </source>
</evidence>
<dbReference type="NCBIfam" id="TIGR00467">
    <property type="entry name" value="lysS_arch"/>
    <property type="match status" value="1"/>
</dbReference>
<keyword evidence="6 10" id="KW-0067">ATP-binding</keyword>
<evidence type="ECO:0000256" key="10">
    <source>
        <dbReference type="HAMAP-Rule" id="MF_00177"/>
    </source>
</evidence>
<dbReference type="Pfam" id="PF01921">
    <property type="entry name" value="tRNA-synt_1f"/>
    <property type="match status" value="1"/>
</dbReference>
<dbReference type="InterPro" id="IPR002904">
    <property type="entry name" value="Lys-tRNA-ligase"/>
</dbReference>
<dbReference type="Gene3D" id="1.10.10.350">
    <property type="match status" value="1"/>
</dbReference>
<dbReference type="InterPro" id="IPR014729">
    <property type="entry name" value="Rossmann-like_a/b/a_fold"/>
</dbReference>
<dbReference type="GO" id="GO:0004824">
    <property type="term" value="F:lysine-tRNA ligase activity"/>
    <property type="evidence" value="ECO:0007669"/>
    <property type="project" value="UniProtKB-UniRule"/>
</dbReference>
<comment type="catalytic activity">
    <reaction evidence="9 10">
        <text>tRNA(Lys) + L-lysine + ATP = L-lysyl-tRNA(Lys) + AMP + diphosphate</text>
        <dbReference type="Rhea" id="RHEA:20792"/>
        <dbReference type="Rhea" id="RHEA-COMP:9696"/>
        <dbReference type="Rhea" id="RHEA-COMP:9697"/>
        <dbReference type="ChEBI" id="CHEBI:30616"/>
        <dbReference type="ChEBI" id="CHEBI:32551"/>
        <dbReference type="ChEBI" id="CHEBI:33019"/>
        <dbReference type="ChEBI" id="CHEBI:78442"/>
        <dbReference type="ChEBI" id="CHEBI:78529"/>
        <dbReference type="ChEBI" id="CHEBI:456215"/>
        <dbReference type="EC" id="6.1.1.6"/>
    </reaction>
</comment>
<dbReference type="Gene3D" id="1.10.10.770">
    <property type="match status" value="1"/>
</dbReference>
<evidence type="ECO:0000256" key="4">
    <source>
        <dbReference type="ARBA" id="ARBA00022598"/>
    </source>
</evidence>
<dbReference type="STRING" id="1802479.A2Y68_02745"/>
<keyword evidence="8 10" id="KW-0030">Aminoacyl-tRNA synthetase</keyword>
<evidence type="ECO:0000256" key="6">
    <source>
        <dbReference type="ARBA" id="ARBA00022840"/>
    </source>
</evidence>
<dbReference type="EC" id="6.1.1.6" evidence="10"/>
<comment type="caution">
    <text evidence="11">The sequence shown here is derived from an EMBL/GenBank/DDBJ whole genome shotgun (WGS) entry which is preliminary data.</text>
</comment>
<sequence length="523" mass="59561">MYWADKIAKEIIASGKYKPFWVDDMKTPSGFAHVGSLRGPLIHSVIFRAMKDASKGKVVYTFVFNDFDPADELPPEFKDGLSQYLGFPLKKVPSPKKEFANLGDLLVDDLRKTMEALGVEAEFLSSWELYHEGKFDAVIREALDSAEKIQDIYQKVSGSKKREKGWLPFQVICEGCGKLGTTRVFAWDGKEVSYKCEPNLVTWAKGCGHEGKISPFGGNGKLPWKVDWAAHWKVVGVTIEGAGKDHASAGGSYDIAMTLCDEVFHYPRPYKLPYEFFLIGGRKMSSSKGLGLKAHDLVKILPPELGRFLFTRTDYRQQINFDPMETMAIPDLFDEYDKCWQAYIEGSDEDLARAFELAQIKSVPEKTSMFLPRFREVAQVIQMPNTEPETYFAEKKGEKLENTEDEILKERIIYAKVWVEQYAPETERFKVETHTKTISTQAHIVESDQVFFSKLVKAIQEEKTPDGLEKTLYTIIKESGFTPKEAFVKIYRVLIGKDYGPKAAWLIWESKEKALTLFKEVSK</sequence>